<dbReference type="Proteomes" id="UP000279259">
    <property type="component" value="Unassembled WGS sequence"/>
</dbReference>
<gene>
    <name evidence="1" type="ORF">EHS25_008077</name>
</gene>
<comment type="caution">
    <text evidence="1">The sequence shown here is derived from an EMBL/GenBank/DDBJ whole genome shotgun (WGS) entry which is preliminary data.</text>
</comment>
<keyword evidence="2" id="KW-1185">Reference proteome</keyword>
<dbReference type="AlphaFoldDB" id="A0A427YND2"/>
<dbReference type="EMBL" id="RSCD01000005">
    <property type="protein sequence ID" value="RSH92632.1"/>
    <property type="molecule type" value="Genomic_DNA"/>
</dbReference>
<accession>A0A427YND2</accession>
<evidence type="ECO:0000313" key="2">
    <source>
        <dbReference type="Proteomes" id="UP000279259"/>
    </source>
</evidence>
<proteinExistence type="predicted"/>
<sequence>MVLQSPMVFAARTTEAEGADVKGQAHVKSDPVVQFRACSSTSLEMVTRAQSAEPESVNGLTAHAEALSKSVVAGNVTNTGTASAYLGRYAGLGDAGQRGGLIGSDHEHGAHESETVQVELGIPRHF</sequence>
<name>A0A427YND2_9TREE</name>
<evidence type="ECO:0000313" key="1">
    <source>
        <dbReference type="EMBL" id="RSH92632.1"/>
    </source>
</evidence>
<protein>
    <submittedName>
        <fullName evidence="1">Uncharacterized protein</fullName>
    </submittedName>
</protein>
<reference evidence="1 2" key="1">
    <citation type="submission" date="2018-11" db="EMBL/GenBank/DDBJ databases">
        <title>Genome sequence of Saitozyma podzolica DSM 27192.</title>
        <authorList>
            <person name="Aliyu H."/>
            <person name="Gorte O."/>
            <person name="Ochsenreither K."/>
        </authorList>
    </citation>
    <scope>NUCLEOTIDE SEQUENCE [LARGE SCALE GENOMIC DNA]</scope>
    <source>
        <strain evidence="1 2">DSM 27192</strain>
    </source>
</reference>
<organism evidence="1 2">
    <name type="scientific">Saitozyma podzolica</name>
    <dbReference type="NCBI Taxonomy" id="1890683"/>
    <lineage>
        <taxon>Eukaryota</taxon>
        <taxon>Fungi</taxon>
        <taxon>Dikarya</taxon>
        <taxon>Basidiomycota</taxon>
        <taxon>Agaricomycotina</taxon>
        <taxon>Tremellomycetes</taxon>
        <taxon>Tremellales</taxon>
        <taxon>Trimorphomycetaceae</taxon>
        <taxon>Saitozyma</taxon>
    </lineage>
</organism>